<dbReference type="PROSITE" id="PS51186">
    <property type="entry name" value="GNAT"/>
    <property type="match status" value="1"/>
</dbReference>
<keyword evidence="2" id="KW-0012">Acyltransferase</keyword>
<dbReference type="EMBL" id="BRXY01000430">
    <property type="protein sequence ID" value="GMH94365.1"/>
    <property type="molecule type" value="Genomic_DNA"/>
</dbReference>
<gene>
    <name evidence="4" type="ORF">TrST_g2698</name>
</gene>
<keyword evidence="5" id="KW-1185">Reference proteome</keyword>
<name>A0A9W7BUI5_9STRA</name>
<dbReference type="CDD" id="cd04301">
    <property type="entry name" value="NAT_SF"/>
    <property type="match status" value="1"/>
</dbReference>
<dbReference type="Proteomes" id="UP001165085">
    <property type="component" value="Unassembled WGS sequence"/>
</dbReference>
<dbReference type="OrthoDB" id="7305308at2759"/>
<feature type="domain" description="N-acetyltransferase" evidence="3">
    <location>
        <begin position="5"/>
        <end position="195"/>
    </location>
</feature>
<keyword evidence="1" id="KW-0808">Transferase</keyword>
<comment type="caution">
    <text evidence="4">The sequence shown here is derived from an EMBL/GenBank/DDBJ whole genome shotgun (WGS) entry which is preliminary data.</text>
</comment>
<evidence type="ECO:0000313" key="5">
    <source>
        <dbReference type="Proteomes" id="UP001165085"/>
    </source>
</evidence>
<evidence type="ECO:0000313" key="4">
    <source>
        <dbReference type="EMBL" id="GMH94365.1"/>
    </source>
</evidence>
<dbReference type="InterPro" id="IPR050680">
    <property type="entry name" value="YpeA/RimI_acetyltransf"/>
</dbReference>
<dbReference type="AlphaFoldDB" id="A0A9W7BUI5"/>
<dbReference type="Pfam" id="PF00583">
    <property type="entry name" value="Acetyltransf_1"/>
    <property type="match status" value="1"/>
</dbReference>
<proteinExistence type="predicted"/>
<dbReference type="InterPro" id="IPR000182">
    <property type="entry name" value="GNAT_dom"/>
</dbReference>
<accession>A0A9W7BUI5</accession>
<dbReference type="PANTHER" id="PTHR43420:SF47">
    <property type="entry name" value="N-ACETYLTRANSFERASE DOMAIN-CONTAINING PROTEIN"/>
    <property type="match status" value="1"/>
</dbReference>
<dbReference type="GO" id="GO:0016747">
    <property type="term" value="F:acyltransferase activity, transferring groups other than amino-acyl groups"/>
    <property type="evidence" value="ECO:0007669"/>
    <property type="project" value="InterPro"/>
</dbReference>
<dbReference type="SUPFAM" id="SSF55729">
    <property type="entry name" value="Acyl-CoA N-acyltransferases (Nat)"/>
    <property type="match status" value="1"/>
</dbReference>
<protein>
    <recommendedName>
        <fullName evidence="3">N-acetyltransferase domain-containing protein</fullName>
    </recommendedName>
</protein>
<evidence type="ECO:0000256" key="1">
    <source>
        <dbReference type="ARBA" id="ARBA00022679"/>
    </source>
</evidence>
<dbReference type="Gene3D" id="3.40.630.30">
    <property type="match status" value="1"/>
</dbReference>
<evidence type="ECO:0000256" key="2">
    <source>
        <dbReference type="ARBA" id="ARBA00023315"/>
    </source>
</evidence>
<reference evidence="5" key="1">
    <citation type="journal article" date="2023" name="Commun. Biol.">
        <title>Genome analysis of Parmales, the sister group of diatoms, reveals the evolutionary specialization of diatoms from phago-mixotrophs to photoautotrophs.</title>
        <authorList>
            <person name="Ban H."/>
            <person name="Sato S."/>
            <person name="Yoshikawa S."/>
            <person name="Yamada K."/>
            <person name="Nakamura Y."/>
            <person name="Ichinomiya M."/>
            <person name="Sato N."/>
            <person name="Blanc-Mathieu R."/>
            <person name="Endo H."/>
            <person name="Kuwata A."/>
            <person name="Ogata H."/>
        </authorList>
    </citation>
    <scope>NUCLEOTIDE SEQUENCE [LARGE SCALE GENOMIC DNA]</scope>
    <source>
        <strain evidence="5">NIES 3701</strain>
    </source>
</reference>
<evidence type="ECO:0000259" key="3">
    <source>
        <dbReference type="PROSITE" id="PS51186"/>
    </source>
</evidence>
<sequence length="210" mass="22838">MSDSVQIVNPDDSQIEFVVQVQTDFLNSKHMCCLIPLGNCESVSEKTKQLNAVSKVSQTSVRSYAGLALDSSGRPLGYIQLKGHGMYCDMHKVKPGEVHVESLAVLPEARGKGVGRKLLQWGEDKAKADGCSLYSLAVLKGNPALRLYERFGFVKKEADCVEACMANMFVLCCFGRPYGCCDQHFGAYDMEKKIEPGAVEGVTMDRGGGA</sequence>
<organism evidence="4 5">
    <name type="scientific">Triparma strigata</name>
    <dbReference type="NCBI Taxonomy" id="1606541"/>
    <lineage>
        <taxon>Eukaryota</taxon>
        <taxon>Sar</taxon>
        <taxon>Stramenopiles</taxon>
        <taxon>Ochrophyta</taxon>
        <taxon>Bolidophyceae</taxon>
        <taxon>Parmales</taxon>
        <taxon>Triparmaceae</taxon>
        <taxon>Triparma</taxon>
    </lineage>
</organism>
<dbReference type="InterPro" id="IPR016181">
    <property type="entry name" value="Acyl_CoA_acyltransferase"/>
</dbReference>
<dbReference type="PANTHER" id="PTHR43420">
    <property type="entry name" value="ACETYLTRANSFERASE"/>
    <property type="match status" value="1"/>
</dbReference>